<dbReference type="FunFam" id="3.40.190.10:FF:000226">
    <property type="entry name" value="Peptide ABC transporter substrate-binding protein"/>
    <property type="match status" value="1"/>
</dbReference>
<dbReference type="Gene3D" id="3.10.105.10">
    <property type="entry name" value="Dipeptide-binding Protein, Domain 3"/>
    <property type="match status" value="1"/>
</dbReference>
<evidence type="ECO:0000256" key="1">
    <source>
        <dbReference type="ARBA" id="ARBA00005695"/>
    </source>
</evidence>
<sequence>MINISSGFRRNRLAFALIFILFIFFQFATTSCNSSNFKTKAAQTSQWITSTLGDPKTFNFALNEEFPNVFLFTAEGLTTINGITRKIEPALAESWQISDDKKQITFTLRDKLKWSDGQPLTADDVVFTYKDIAFNKDIPTSWQDTLKIGKSRAFPEIKKIDNLRVQFTFPEPFAPFLFSSTGSPDGVGILPKHILEKTTKTKDKNGNPLFLSTWGTNTNPQEIVVNGAYMIDRYIPSQRIIFRRNPYYWRKDEKGKQLPYVEKIIWEIIESTDTGVLQFRSGGLDTLTVSPENFSLLKNEEKRGNFKVYNGGAAFTKSFISFNLNTGKRKNGQPLVDPIKSRWFNNVNFRRAVAHAIDRKTMINNVLRGLGELHNSPIDIQSPYYLSPEKGLKVYEYNQEKARKLLLNSGFKYDAKNQLFDAEGNRVSFTLMTNVENKTRVTMAAQIKTDLERIGIKVNFQPISFNTIVGKLNETLDWECYLLGFTGSLEPNDGANKWSPDGNSHSFNQQPQRGQEQLIDRKVGDWEEEIGRLYIEAAQELDDNKRKEIYGKTQQITQEYLPEIYLVTPLSLVAIRNRIQNVKFSALGSQGGTLWNKYELKVQE</sequence>
<reference evidence="6 7" key="1">
    <citation type="submission" date="2017-08" db="EMBL/GenBank/DDBJ databases">
        <title>Draft genome sequence of filamentous cyanobacterium Calothrix elsteri CCALA 953.</title>
        <authorList>
            <person name="Gagunashvili A.N."/>
            <person name="Elster J."/>
            <person name="Andresson O.S."/>
        </authorList>
    </citation>
    <scope>NUCLEOTIDE SEQUENCE [LARGE SCALE GENOMIC DNA]</scope>
    <source>
        <strain evidence="6 7">CCALA 953</strain>
    </source>
</reference>
<dbReference type="GO" id="GO:0015833">
    <property type="term" value="P:peptide transport"/>
    <property type="evidence" value="ECO:0007669"/>
    <property type="project" value="TreeGrafter"/>
</dbReference>
<dbReference type="Proteomes" id="UP000218238">
    <property type="component" value="Unassembled WGS sequence"/>
</dbReference>
<dbReference type="AlphaFoldDB" id="A0A2A2TCY2"/>
<accession>A0A2A2TCY2</accession>
<dbReference type="FunFam" id="3.90.76.10:FF:000004">
    <property type="entry name" value="Peptide ABC transporter substrate-binding protein"/>
    <property type="match status" value="1"/>
</dbReference>
<evidence type="ECO:0000313" key="6">
    <source>
        <dbReference type="EMBL" id="PAX51279.1"/>
    </source>
</evidence>
<dbReference type="PIRSF" id="PIRSF002741">
    <property type="entry name" value="MppA"/>
    <property type="match status" value="1"/>
</dbReference>
<proteinExistence type="inferred from homology"/>
<dbReference type="GO" id="GO:0042597">
    <property type="term" value="C:periplasmic space"/>
    <property type="evidence" value="ECO:0007669"/>
    <property type="project" value="UniProtKB-ARBA"/>
</dbReference>
<dbReference type="InterPro" id="IPR030678">
    <property type="entry name" value="Peptide/Ni-bd"/>
</dbReference>
<dbReference type="GO" id="GO:1904680">
    <property type="term" value="F:peptide transmembrane transporter activity"/>
    <property type="evidence" value="ECO:0007669"/>
    <property type="project" value="TreeGrafter"/>
</dbReference>
<dbReference type="CDD" id="cd08500">
    <property type="entry name" value="PBP2_NikA_DppA_OppA_like_4"/>
    <property type="match status" value="1"/>
</dbReference>
<dbReference type="PANTHER" id="PTHR30290">
    <property type="entry name" value="PERIPLASMIC BINDING COMPONENT OF ABC TRANSPORTER"/>
    <property type="match status" value="1"/>
</dbReference>
<dbReference type="EMBL" id="NTFS01000430">
    <property type="protein sequence ID" value="PAX51279.1"/>
    <property type="molecule type" value="Genomic_DNA"/>
</dbReference>
<dbReference type="GO" id="GO:0043190">
    <property type="term" value="C:ATP-binding cassette (ABC) transporter complex"/>
    <property type="evidence" value="ECO:0007669"/>
    <property type="project" value="InterPro"/>
</dbReference>
<dbReference type="RefSeq" id="WP_095724368.1">
    <property type="nucleotide sequence ID" value="NZ_NTFS01000430.1"/>
</dbReference>
<dbReference type="Pfam" id="PF00496">
    <property type="entry name" value="SBP_bac_5"/>
    <property type="match status" value="1"/>
</dbReference>
<dbReference type="Gene3D" id="3.90.76.10">
    <property type="entry name" value="Dipeptide-binding Protein, Domain 1"/>
    <property type="match status" value="1"/>
</dbReference>
<evidence type="ECO:0000256" key="4">
    <source>
        <dbReference type="SAM" id="MobiDB-lite"/>
    </source>
</evidence>
<protein>
    <submittedName>
        <fullName evidence="6">Peptide ABC transporter substrate-binding protein</fullName>
    </submittedName>
</protein>
<evidence type="ECO:0000259" key="5">
    <source>
        <dbReference type="Pfam" id="PF00496"/>
    </source>
</evidence>
<dbReference type="InterPro" id="IPR039424">
    <property type="entry name" value="SBP_5"/>
</dbReference>
<feature type="compositionally biased region" description="Polar residues" evidence="4">
    <location>
        <begin position="501"/>
        <end position="515"/>
    </location>
</feature>
<organism evidence="6 7">
    <name type="scientific">Brunnivagina elsteri CCALA 953</name>
    <dbReference type="NCBI Taxonomy" id="987040"/>
    <lineage>
        <taxon>Bacteria</taxon>
        <taxon>Bacillati</taxon>
        <taxon>Cyanobacteriota</taxon>
        <taxon>Cyanophyceae</taxon>
        <taxon>Nostocales</taxon>
        <taxon>Calotrichaceae</taxon>
        <taxon>Brunnivagina</taxon>
    </lineage>
</organism>
<gene>
    <name evidence="6" type="ORF">CK510_25665</name>
</gene>
<dbReference type="InterPro" id="IPR000914">
    <property type="entry name" value="SBP_5_dom"/>
</dbReference>
<dbReference type="SUPFAM" id="SSF53850">
    <property type="entry name" value="Periplasmic binding protein-like II"/>
    <property type="match status" value="1"/>
</dbReference>
<keyword evidence="2" id="KW-0813">Transport</keyword>
<name>A0A2A2TCY2_9CYAN</name>
<evidence type="ECO:0000256" key="2">
    <source>
        <dbReference type="ARBA" id="ARBA00022448"/>
    </source>
</evidence>
<dbReference type="OrthoDB" id="9796817at2"/>
<comment type="caution">
    <text evidence="6">The sequence shown here is derived from an EMBL/GenBank/DDBJ whole genome shotgun (WGS) entry which is preliminary data.</text>
</comment>
<evidence type="ECO:0000313" key="7">
    <source>
        <dbReference type="Proteomes" id="UP000218238"/>
    </source>
</evidence>
<keyword evidence="3" id="KW-0732">Signal</keyword>
<dbReference type="PANTHER" id="PTHR30290:SF9">
    <property type="entry name" value="OLIGOPEPTIDE-BINDING PROTEIN APPA"/>
    <property type="match status" value="1"/>
</dbReference>
<keyword evidence="7" id="KW-1185">Reference proteome</keyword>
<evidence type="ECO:0000256" key="3">
    <source>
        <dbReference type="ARBA" id="ARBA00022729"/>
    </source>
</evidence>
<feature type="region of interest" description="Disordered" evidence="4">
    <location>
        <begin position="493"/>
        <end position="515"/>
    </location>
</feature>
<comment type="similarity">
    <text evidence="1">Belongs to the bacterial solute-binding protein 5 family.</text>
</comment>
<feature type="domain" description="Solute-binding protein family 5" evidence="5">
    <location>
        <begin position="86"/>
        <end position="493"/>
    </location>
</feature>
<dbReference type="Gene3D" id="3.40.190.10">
    <property type="entry name" value="Periplasmic binding protein-like II"/>
    <property type="match status" value="1"/>
</dbReference>